<keyword evidence="3 8" id="KW-0808">Transferase</keyword>
<gene>
    <name evidence="10" type="ORF">CEUSTIGMA_g3125.t1</name>
</gene>
<evidence type="ECO:0000313" key="11">
    <source>
        <dbReference type="Proteomes" id="UP000232323"/>
    </source>
</evidence>
<accession>A0A250WYJ8</accession>
<evidence type="ECO:0000256" key="6">
    <source>
        <dbReference type="ARBA" id="ARBA00022840"/>
    </source>
</evidence>
<evidence type="ECO:0000256" key="8">
    <source>
        <dbReference type="RuleBase" id="RU366032"/>
    </source>
</evidence>
<dbReference type="GO" id="GO:0010906">
    <property type="term" value="P:regulation of glucose metabolic process"/>
    <property type="evidence" value="ECO:0007669"/>
    <property type="project" value="TreeGrafter"/>
</dbReference>
<dbReference type="Proteomes" id="UP000232323">
    <property type="component" value="Unassembled WGS sequence"/>
</dbReference>
<dbReference type="AlphaFoldDB" id="A0A250WYJ8"/>
<dbReference type="GO" id="GO:0005759">
    <property type="term" value="C:mitochondrial matrix"/>
    <property type="evidence" value="ECO:0007669"/>
    <property type="project" value="UniProtKB-SubCell"/>
</dbReference>
<evidence type="ECO:0000256" key="1">
    <source>
        <dbReference type="ARBA" id="ARBA00006155"/>
    </source>
</evidence>
<dbReference type="Gene3D" id="1.20.140.20">
    <property type="entry name" value="Alpha-ketoacid/pyruvate dehydrogenase kinase, N-terminal domain"/>
    <property type="match status" value="1"/>
</dbReference>
<evidence type="ECO:0000256" key="2">
    <source>
        <dbReference type="ARBA" id="ARBA00022553"/>
    </source>
</evidence>
<keyword evidence="7 8" id="KW-0496">Mitochondrion</keyword>
<dbReference type="PANTHER" id="PTHR11947">
    <property type="entry name" value="PYRUVATE DEHYDROGENASE KINASE"/>
    <property type="match status" value="1"/>
</dbReference>
<comment type="caution">
    <text evidence="10">The sequence shown here is derived from an EMBL/GenBank/DDBJ whole genome shotgun (WGS) entry which is preliminary data.</text>
</comment>
<dbReference type="SUPFAM" id="SSF55874">
    <property type="entry name" value="ATPase domain of HSP90 chaperone/DNA topoisomerase II/histidine kinase"/>
    <property type="match status" value="2"/>
</dbReference>
<dbReference type="GO" id="GO:0004740">
    <property type="term" value="F:pyruvate dehydrogenase (acetyl-transferring) kinase activity"/>
    <property type="evidence" value="ECO:0007669"/>
    <property type="project" value="TreeGrafter"/>
</dbReference>
<comment type="similarity">
    <text evidence="1 8">Belongs to the PDK/BCKDK protein kinase family.</text>
</comment>
<dbReference type="InterPro" id="IPR039028">
    <property type="entry name" value="BCKD/PDK"/>
</dbReference>
<keyword evidence="5 8" id="KW-0418">Kinase</keyword>
<dbReference type="InterPro" id="IPR036784">
    <property type="entry name" value="AK/P_DHK_N_sf"/>
</dbReference>
<reference evidence="10 11" key="1">
    <citation type="submission" date="2017-08" db="EMBL/GenBank/DDBJ databases">
        <title>Acidophilic green algal genome provides insights into adaptation to an acidic environment.</title>
        <authorList>
            <person name="Hirooka S."/>
            <person name="Hirose Y."/>
            <person name="Kanesaki Y."/>
            <person name="Higuchi S."/>
            <person name="Fujiwara T."/>
            <person name="Onuma R."/>
            <person name="Era A."/>
            <person name="Ohbayashi R."/>
            <person name="Uzuka A."/>
            <person name="Nozaki H."/>
            <person name="Yoshikawa H."/>
            <person name="Miyagishima S.Y."/>
        </authorList>
    </citation>
    <scope>NUCLEOTIDE SEQUENCE [LARGE SCALE GENOMIC DNA]</scope>
    <source>
        <strain evidence="10 11">NIES-2499</strain>
    </source>
</reference>
<keyword evidence="2" id="KW-0597">Phosphoprotein</keyword>
<dbReference type="GO" id="GO:0005524">
    <property type="term" value="F:ATP binding"/>
    <property type="evidence" value="ECO:0007669"/>
    <property type="project" value="UniProtKB-UniRule"/>
</dbReference>
<keyword evidence="11" id="KW-1185">Reference proteome</keyword>
<dbReference type="Pfam" id="PF10436">
    <property type="entry name" value="BCDHK_Adom3"/>
    <property type="match status" value="1"/>
</dbReference>
<comment type="subcellular location">
    <subcellularLocation>
        <location evidence="8">Mitochondrion matrix</location>
    </subcellularLocation>
</comment>
<dbReference type="PANTHER" id="PTHR11947:SF20">
    <property type="entry name" value="[3-METHYL-2-OXOBUTANOATE DEHYDROGENASE [LIPOAMIDE]] KINASE, MITOCHONDRIAL"/>
    <property type="match status" value="1"/>
</dbReference>
<keyword evidence="6 8" id="KW-0067">ATP-binding</keyword>
<evidence type="ECO:0000256" key="3">
    <source>
        <dbReference type="ARBA" id="ARBA00022679"/>
    </source>
</evidence>
<proteinExistence type="inferred from homology"/>
<evidence type="ECO:0000259" key="9">
    <source>
        <dbReference type="Pfam" id="PF10436"/>
    </source>
</evidence>
<evidence type="ECO:0000256" key="7">
    <source>
        <dbReference type="ARBA" id="ARBA00023128"/>
    </source>
</evidence>
<dbReference type="STRING" id="1157962.A0A250WYJ8"/>
<organism evidence="10 11">
    <name type="scientific">Chlamydomonas eustigma</name>
    <dbReference type="NCBI Taxonomy" id="1157962"/>
    <lineage>
        <taxon>Eukaryota</taxon>
        <taxon>Viridiplantae</taxon>
        <taxon>Chlorophyta</taxon>
        <taxon>core chlorophytes</taxon>
        <taxon>Chlorophyceae</taxon>
        <taxon>CS clade</taxon>
        <taxon>Chlamydomonadales</taxon>
        <taxon>Chlamydomonadaceae</taxon>
        <taxon>Chlamydomonas</taxon>
    </lineage>
</organism>
<dbReference type="InterPro" id="IPR018955">
    <property type="entry name" value="BCDHK/PDK_N"/>
</dbReference>
<keyword evidence="4 8" id="KW-0547">Nucleotide-binding</keyword>
<evidence type="ECO:0000256" key="4">
    <source>
        <dbReference type="ARBA" id="ARBA00022741"/>
    </source>
</evidence>
<dbReference type="InterPro" id="IPR036890">
    <property type="entry name" value="HATPase_C_sf"/>
</dbReference>
<dbReference type="SUPFAM" id="SSF69012">
    <property type="entry name" value="alpha-ketoacid dehydrogenase kinase, N-terminal domain"/>
    <property type="match status" value="1"/>
</dbReference>
<dbReference type="OrthoDB" id="407390at2759"/>
<protein>
    <recommendedName>
        <fullName evidence="8">Protein-serine/threonine kinase</fullName>
        <ecNumber evidence="8">2.7.11.-</ecNumber>
    </recommendedName>
</protein>
<feature type="domain" description="Branched-chain alpha-ketoacid dehydrogenase kinase/Pyruvate dehydrogenase kinase N-terminal" evidence="9">
    <location>
        <begin position="56"/>
        <end position="212"/>
    </location>
</feature>
<name>A0A250WYJ8_9CHLO</name>
<sequence>MNLSHAKCVTFVKMRLQAAHLPICENLRYFSSLHRATTNFYDSTIEKWAQQRLETISLSQLITFGREAVNEPEKILKSARYVQRELPMRLARRLLDLQLLPYIVVTNPHIRTVYDGYQQAFDVLRSFPTVRTHEDNAAFCALLRKQLETHNAMLDLLAAGLRECMSKRLVGSCLQLDSFFDSMLRSRISRRILAEQHLHLGDRRPGYVGIICMDLNIREAAEFSAQKTRQVCTETYGVAPELVVSGHASMPHVPAHLDYILFELMKNAARAVVEKHYVSFSSGGAHAANMLPSIAVKICDGSQDMTIRVSDQGGGIPLTLLNQVWSYGFSTVGMDQGSLDRLAAERGATATSSGMEGSDDDPISGAVSVERSYTRMASNDVESITGGEELEMSMSLSQGSGSSDSGKFVPSYKPFWRESAGGLATELDAVTLPLKCGMIDPCGVDKTREMPSARLPAVEGISSAQTGSTIKMAGLGFGLPLSRLYARYFGGSLDLKVLPGYGTDAYITLRRLEGSVLGT</sequence>
<evidence type="ECO:0000313" key="10">
    <source>
        <dbReference type="EMBL" id="GAX75682.1"/>
    </source>
</evidence>
<evidence type="ECO:0000256" key="5">
    <source>
        <dbReference type="ARBA" id="ARBA00022777"/>
    </source>
</evidence>
<dbReference type="EMBL" id="BEGY01000013">
    <property type="protein sequence ID" value="GAX75682.1"/>
    <property type="molecule type" value="Genomic_DNA"/>
</dbReference>
<dbReference type="EC" id="2.7.11.-" evidence="8"/>
<dbReference type="Gene3D" id="3.30.565.10">
    <property type="entry name" value="Histidine kinase-like ATPase, C-terminal domain"/>
    <property type="match status" value="1"/>
</dbReference>